<gene>
    <name evidence="8" type="ORF">QRX60_31180</name>
</gene>
<dbReference type="KEGG" id="amog:QRX60_31180"/>
<proteinExistence type="predicted"/>
<dbReference type="EMBL" id="CP127295">
    <property type="protein sequence ID" value="WIX98516.1"/>
    <property type="molecule type" value="Genomic_DNA"/>
</dbReference>
<keyword evidence="2 6" id="KW-0812">Transmembrane</keyword>
<dbReference type="GO" id="GO:0140359">
    <property type="term" value="F:ABC-type transporter activity"/>
    <property type="evidence" value="ECO:0007669"/>
    <property type="project" value="InterPro"/>
</dbReference>
<evidence type="ECO:0000256" key="3">
    <source>
        <dbReference type="ARBA" id="ARBA00022989"/>
    </source>
</evidence>
<evidence type="ECO:0000256" key="5">
    <source>
        <dbReference type="ARBA" id="ARBA00023251"/>
    </source>
</evidence>
<feature type="transmembrane region" description="Helical" evidence="6">
    <location>
        <begin position="20"/>
        <end position="40"/>
    </location>
</feature>
<keyword evidence="4 6" id="KW-0472">Membrane</keyword>
<evidence type="ECO:0000313" key="8">
    <source>
        <dbReference type="EMBL" id="WIX98516.1"/>
    </source>
</evidence>
<organism evidence="8 9">
    <name type="scientific">Amycolatopsis mongoliensis</name>
    <dbReference type="NCBI Taxonomy" id="715475"/>
    <lineage>
        <taxon>Bacteria</taxon>
        <taxon>Bacillati</taxon>
        <taxon>Actinomycetota</taxon>
        <taxon>Actinomycetes</taxon>
        <taxon>Pseudonocardiales</taxon>
        <taxon>Pseudonocardiaceae</taxon>
        <taxon>Amycolatopsis</taxon>
    </lineage>
</organism>
<dbReference type="GO" id="GO:0043190">
    <property type="term" value="C:ATP-binding cassette (ABC) transporter complex"/>
    <property type="evidence" value="ECO:0007669"/>
    <property type="project" value="InterPro"/>
</dbReference>
<keyword evidence="5" id="KW-0046">Antibiotic resistance</keyword>
<comment type="subcellular location">
    <subcellularLocation>
        <location evidence="1">Membrane</location>
        <topology evidence="1">Multi-pass membrane protein</topology>
    </subcellularLocation>
</comment>
<evidence type="ECO:0000256" key="1">
    <source>
        <dbReference type="ARBA" id="ARBA00004141"/>
    </source>
</evidence>
<reference evidence="8 9" key="1">
    <citation type="submission" date="2023-06" db="EMBL/GenBank/DDBJ databases">
        <authorList>
            <person name="Oyuntsetseg B."/>
            <person name="Kim S.B."/>
        </authorList>
    </citation>
    <scope>NUCLEOTIDE SEQUENCE [LARGE SCALE GENOMIC DNA]</scope>
    <source>
        <strain evidence="8 9">4-36</strain>
    </source>
</reference>
<evidence type="ECO:0000259" key="7">
    <source>
        <dbReference type="Pfam" id="PF01061"/>
    </source>
</evidence>
<dbReference type="RefSeq" id="WP_285995001.1">
    <property type="nucleotide sequence ID" value="NZ_CP127295.1"/>
</dbReference>
<dbReference type="Proteomes" id="UP001239397">
    <property type="component" value="Chromosome"/>
</dbReference>
<protein>
    <submittedName>
        <fullName evidence="8">ABC transporter permease</fullName>
    </submittedName>
</protein>
<feature type="transmembrane region" description="Helical" evidence="6">
    <location>
        <begin position="168"/>
        <end position="187"/>
    </location>
</feature>
<feature type="transmembrane region" description="Helical" evidence="6">
    <location>
        <begin position="100"/>
        <end position="126"/>
    </location>
</feature>
<evidence type="ECO:0000313" key="9">
    <source>
        <dbReference type="Proteomes" id="UP001239397"/>
    </source>
</evidence>
<keyword evidence="9" id="KW-1185">Reference proteome</keyword>
<feature type="domain" description="ABC-2 type transporter transmembrane" evidence="7">
    <location>
        <begin position="5"/>
        <end position="208"/>
    </location>
</feature>
<dbReference type="PANTHER" id="PTHR43027">
    <property type="entry name" value="DOXORUBICIN RESISTANCE ABC TRANSPORTER PERMEASE PROTEIN DRRC-RELATED"/>
    <property type="match status" value="1"/>
</dbReference>
<feature type="transmembrane region" description="Helical" evidence="6">
    <location>
        <begin position="224"/>
        <end position="245"/>
    </location>
</feature>
<evidence type="ECO:0000256" key="4">
    <source>
        <dbReference type="ARBA" id="ARBA00023136"/>
    </source>
</evidence>
<dbReference type="GO" id="GO:0046677">
    <property type="term" value="P:response to antibiotic"/>
    <property type="evidence" value="ECO:0007669"/>
    <property type="project" value="UniProtKB-KW"/>
</dbReference>
<feature type="transmembrane region" description="Helical" evidence="6">
    <location>
        <begin position="60"/>
        <end position="79"/>
    </location>
</feature>
<dbReference type="InterPro" id="IPR052902">
    <property type="entry name" value="ABC-2_transporter"/>
</dbReference>
<accession>A0A9Y2NBI2</accession>
<dbReference type="PIRSF" id="PIRSF006648">
    <property type="entry name" value="DrrB"/>
    <property type="match status" value="1"/>
</dbReference>
<dbReference type="AlphaFoldDB" id="A0A9Y2NBI2"/>
<dbReference type="InterPro" id="IPR000412">
    <property type="entry name" value="ABC_2_transport"/>
</dbReference>
<keyword evidence="3 6" id="KW-1133">Transmembrane helix</keyword>
<evidence type="ECO:0000256" key="2">
    <source>
        <dbReference type="ARBA" id="ARBA00022692"/>
    </source>
</evidence>
<dbReference type="InterPro" id="IPR013525">
    <property type="entry name" value="ABC2_TM"/>
</dbReference>
<name>A0A9Y2NBI2_9PSEU</name>
<dbReference type="PANTHER" id="PTHR43027:SF2">
    <property type="entry name" value="TRANSPORT PERMEASE PROTEIN"/>
    <property type="match status" value="1"/>
</dbReference>
<evidence type="ECO:0000256" key="6">
    <source>
        <dbReference type="SAM" id="Phobius"/>
    </source>
</evidence>
<dbReference type="Pfam" id="PF01061">
    <property type="entry name" value="ABC2_membrane"/>
    <property type="match status" value="1"/>
</dbReference>
<sequence length="249" mass="26676">MAGTRTLSWVELKLFLREPITVVFTLALPPLVLYVLAQVFGNAPDPAGRVYGGAGPVDYYTPAYIGLVIVSLGVIGLPVHLASYRERGVLRRFQAARMPAYAILVAQLAVLFAAVLAGSALLLILARLSFHVHWPASWWGVGLAVVLGTLTFAAIGVLLGAVLPTARAAQGIGVLLWFLMMMISGAGPPPEVLGPVLRRIGDFTPLKPLRVAIQDPWLGHGVNWTQMLVLFALLVVCAALSAMALRRRD</sequence>
<feature type="transmembrane region" description="Helical" evidence="6">
    <location>
        <begin position="138"/>
        <end position="161"/>
    </location>
</feature>